<dbReference type="KEGG" id="tpd:Teth39_1253"/>
<evidence type="ECO:0000256" key="4">
    <source>
        <dbReference type="ARBA" id="ARBA00022448"/>
    </source>
</evidence>
<keyword evidence="6" id="KW-0145">Chemotaxis</keyword>
<evidence type="ECO:0000256" key="1">
    <source>
        <dbReference type="ARBA" id="ARBA00004413"/>
    </source>
</evidence>
<accession>B0K9U4</accession>
<keyword evidence="11" id="KW-0175">Coiled coil</keyword>
<dbReference type="NCBIfam" id="TIGR02473">
    <property type="entry name" value="flagell_FliJ"/>
    <property type="match status" value="1"/>
</dbReference>
<keyword evidence="9" id="KW-0472">Membrane</keyword>
<evidence type="ECO:0000256" key="5">
    <source>
        <dbReference type="ARBA" id="ARBA00022475"/>
    </source>
</evidence>
<evidence type="ECO:0000313" key="13">
    <source>
        <dbReference type="Proteomes" id="UP000002156"/>
    </source>
</evidence>
<dbReference type="InterPro" id="IPR012823">
    <property type="entry name" value="Flagell_FliJ"/>
</dbReference>
<sequence>MKKFEFNLQPVLNLKEQSEKIEKEKLAKVMAEINIQKEELHKLTKHLNEILEKTKVEMKEGTTIHKILESDVYVKKIQQMIEDKKLLIKKLEKDADLIRENLLKVSKEKKALENLKEKRFSEYQYLMAIEQNKFVDEQISFRVAKSY</sequence>
<keyword evidence="10" id="KW-1006">Bacterial flagellum protein export</keyword>
<dbReference type="Pfam" id="PF02050">
    <property type="entry name" value="FliJ"/>
    <property type="match status" value="1"/>
</dbReference>
<comment type="subcellular location">
    <subcellularLocation>
        <location evidence="1">Cell membrane</location>
        <topology evidence="1">Peripheral membrane protein</topology>
        <orientation evidence="1">Cytoplasmic side</orientation>
    </subcellularLocation>
</comment>
<keyword evidence="4" id="KW-0813">Transport</keyword>
<dbReference type="GO" id="GO:0005886">
    <property type="term" value="C:plasma membrane"/>
    <property type="evidence" value="ECO:0007669"/>
    <property type="project" value="UniProtKB-SubCell"/>
</dbReference>
<evidence type="ECO:0000256" key="3">
    <source>
        <dbReference type="ARBA" id="ARBA00020392"/>
    </source>
</evidence>
<dbReference type="Proteomes" id="UP000002156">
    <property type="component" value="Chromosome"/>
</dbReference>
<dbReference type="GO" id="GO:0015031">
    <property type="term" value="P:protein transport"/>
    <property type="evidence" value="ECO:0007669"/>
    <property type="project" value="UniProtKB-KW"/>
</dbReference>
<evidence type="ECO:0000256" key="6">
    <source>
        <dbReference type="ARBA" id="ARBA00022500"/>
    </source>
</evidence>
<protein>
    <recommendedName>
        <fullName evidence="3">Flagellar FliJ protein</fullName>
    </recommendedName>
</protein>
<dbReference type="STRING" id="340099.Teth39_1253"/>
<keyword evidence="12" id="KW-0969">Cilium</keyword>
<dbReference type="RefSeq" id="WP_009052413.1">
    <property type="nucleotide sequence ID" value="NC_010321.1"/>
</dbReference>
<evidence type="ECO:0000256" key="7">
    <source>
        <dbReference type="ARBA" id="ARBA00022795"/>
    </source>
</evidence>
<keyword evidence="7" id="KW-1005">Bacterial flagellum biogenesis</keyword>
<proteinExistence type="inferred from homology"/>
<evidence type="ECO:0000256" key="10">
    <source>
        <dbReference type="ARBA" id="ARBA00023225"/>
    </source>
</evidence>
<organism evidence="12 13">
    <name type="scientific">Thermoanaerobacter pseudethanolicus (strain ATCC 33223 / 39E)</name>
    <name type="common">Clostridium thermohydrosulfuricum</name>
    <dbReference type="NCBI Taxonomy" id="340099"/>
    <lineage>
        <taxon>Bacteria</taxon>
        <taxon>Bacillati</taxon>
        <taxon>Bacillota</taxon>
        <taxon>Clostridia</taxon>
        <taxon>Thermoanaerobacterales</taxon>
        <taxon>Thermoanaerobacteraceae</taxon>
        <taxon>Thermoanaerobacter</taxon>
    </lineage>
</organism>
<keyword evidence="12" id="KW-0966">Cell projection</keyword>
<name>B0K9U4_THEP3</name>
<evidence type="ECO:0000256" key="2">
    <source>
        <dbReference type="ARBA" id="ARBA00010004"/>
    </source>
</evidence>
<dbReference type="GO" id="GO:0044781">
    <property type="term" value="P:bacterial-type flagellum organization"/>
    <property type="evidence" value="ECO:0007669"/>
    <property type="project" value="UniProtKB-KW"/>
</dbReference>
<dbReference type="HOGENOM" id="CLU_139638_1_1_9"/>
<keyword evidence="8" id="KW-0653">Protein transport</keyword>
<keyword evidence="5" id="KW-1003">Cell membrane</keyword>
<comment type="similarity">
    <text evidence="2">Belongs to the FliJ family.</text>
</comment>
<evidence type="ECO:0000256" key="11">
    <source>
        <dbReference type="SAM" id="Coils"/>
    </source>
</evidence>
<dbReference type="GO" id="GO:0009288">
    <property type="term" value="C:bacterial-type flagellum"/>
    <property type="evidence" value="ECO:0007669"/>
    <property type="project" value="InterPro"/>
</dbReference>
<keyword evidence="13" id="KW-1185">Reference proteome</keyword>
<dbReference type="InterPro" id="IPR053716">
    <property type="entry name" value="Flag_assembly_chemotaxis_eff"/>
</dbReference>
<evidence type="ECO:0000256" key="9">
    <source>
        <dbReference type="ARBA" id="ARBA00023136"/>
    </source>
</evidence>
<feature type="coiled-coil region" evidence="11">
    <location>
        <begin position="26"/>
        <end position="118"/>
    </location>
</feature>
<keyword evidence="12" id="KW-0282">Flagellum</keyword>
<evidence type="ECO:0000256" key="8">
    <source>
        <dbReference type="ARBA" id="ARBA00022927"/>
    </source>
</evidence>
<dbReference type="Gene3D" id="1.10.287.1700">
    <property type="match status" value="1"/>
</dbReference>
<dbReference type="eggNOG" id="COG2882">
    <property type="taxonomic scope" value="Bacteria"/>
</dbReference>
<evidence type="ECO:0000313" key="12">
    <source>
        <dbReference type="EMBL" id="ABY94907.1"/>
    </source>
</evidence>
<dbReference type="GO" id="GO:0006935">
    <property type="term" value="P:chemotaxis"/>
    <property type="evidence" value="ECO:0007669"/>
    <property type="project" value="UniProtKB-KW"/>
</dbReference>
<gene>
    <name evidence="12" type="ordered locus">Teth39_1253</name>
</gene>
<dbReference type="AlphaFoldDB" id="B0K9U4"/>
<dbReference type="EMBL" id="CP000924">
    <property type="protein sequence ID" value="ABY94907.1"/>
    <property type="molecule type" value="Genomic_DNA"/>
</dbReference>
<dbReference type="GO" id="GO:0071973">
    <property type="term" value="P:bacterial-type flagellum-dependent cell motility"/>
    <property type="evidence" value="ECO:0007669"/>
    <property type="project" value="InterPro"/>
</dbReference>
<reference evidence="13" key="1">
    <citation type="submission" date="2008-01" db="EMBL/GenBank/DDBJ databases">
        <title>Complete sequence of Thermoanaerobacter pseudethanolicus 39E.</title>
        <authorList>
            <person name="Copeland A."/>
            <person name="Lucas S."/>
            <person name="Lapidus A."/>
            <person name="Barry K."/>
            <person name="Glavina del Rio T."/>
            <person name="Dalin E."/>
            <person name="Tice H."/>
            <person name="Pitluck S."/>
            <person name="Bruce D."/>
            <person name="Goodwin L."/>
            <person name="Saunders E."/>
            <person name="Brettin T."/>
            <person name="Detter J.C."/>
            <person name="Han C."/>
            <person name="Schmutz J."/>
            <person name="Larimer F."/>
            <person name="Land M."/>
            <person name="Hauser L."/>
            <person name="Kyrpides N."/>
            <person name="Lykidis A."/>
            <person name="Hemme C."/>
            <person name="Fields M.W."/>
            <person name="He Z."/>
            <person name="Zhou J."/>
            <person name="Richardson P."/>
        </authorList>
    </citation>
    <scope>NUCLEOTIDE SEQUENCE [LARGE SCALE GENOMIC DNA]</scope>
    <source>
        <strain evidence="13">ATCC 33223 / DSM 2355 / 39E</strain>
    </source>
</reference>